<feature type="domain" description="DUF8050" evidence="2">
    <location>
        <begin position="7"/>
        <end position="167"/>
    </location>
</feature>
<evidence type="ECO:0000259" key="2">
    <source>
        <dbReference type="Pfam" id="PF26224"/>
    </source>
</evidence>
<keyword evidence="1" id="KW-1133">Transmembrane helix</keyword>
<accession>A0ABD5R437</accession>
<organism evidence="3 4">
    <name type="scientific">Halorubrum rubrum</name>
    <dbReference type="NCBI Taxonomy" id="1126240"/>
    <lineage>
        <taxon>Archaea</taxon>
        <taxon>Methanobacteriati</taxon>
        <taxon>Methanobacteriota</taxon>
        <taxon>Stenosarchaea group</taxon>
        <taxon>Halobacteria</taxon>
        <taxon>Halobacteriales</taxon>
        <taxon>Haloferacaceae</taxon>
        <taxon>Halorubrum</taxon>
    </lineage>
</organism>
<protein>
    <submittedName>
        <fullName evidence="3">TIGR04206 family protein</fullName>
    </submittedName>
</protein>
<name>A0ABD5R437_9EURY</name>
<dbReference type="RefSeq" id="WP_256411437.1">
    <property type="nucleotide sequence ID" value="NZ_JANHDM010000004.1"/>
</dbReference>
<reference evidence="3 4" key="1">
    <citation type="journal article" date="2019" name="Int. J. Syst. Evol. Microbiol.">
        <title>The Global Catalogue of Microorganisms (GCM) 10K type strain sequencing project: providing services to taxonomists for standard genome sequencing and annotation.</title>
        <authorList>
            <consortium name="The Broad Institute Genomics Platform"/>
            <consortium name="The Broad Institute Genome Sequencing Center for Infectious Disease"/>
            <person name="Wu L."/>
            <person name="Ma J."/>
        </authorList>
    </citation>
    <scope>NUCLEOTIDE SEQUENCE [LARGE SCALE GENOMIC DNA]</scope>
    <source>
        <strain evidence="3 4">CGMCC 1.12124</strain>
    </source>
</reference>
<dbReference type="NCBIfam" id="TIGR04206">
    <property type="entry name" value="near_ArtA"/>
    <property type="match status" value="1"/>
</dbReference>
<keyword evidence="1" id="KW-0812">Transmembrane</keyword>
<evidence type="ECO:0000313" key="3">
    <source>
        <dbReference type="EMBL" id="MFC5279653.1"/>
    </source>
</evidence>
<dbReference type="Pfam" id="PF26224">
    <property type="entry name" value="DUF8050"/>
    <property type="match status" value="1"/>
</dbReference>
<feature type="transmembrane region" description="Helical" evidence="1">
    <location>
        <begin position="82"/>
        <end position="102"/>
    </location>
</feature>
<dbReference type="InterPro" id="IPR026436">
    <property type="entry name" value="CHP04206"/>
</dbReference>
<dbReference type="Proteomes" id="UP001596118">
    <property type="component" value="Unassembled WGS sequence"/>
</dbReference>
<feature type="transmembrane region" description="Helical" evidence="1">
    <location>
        <begin position="141"/>
        <end position="160"/>
    </location>
</feature>
<evidence type="ECO:0000256" key="1">
    <source>
        <dbReference type="SAM" id="Phobius"/>
    </source>
</evidence>
<dbReference type="EMBL" id="JBHSKY010000015">
    <property type="protein sequence ID" value="MFC5279653.1"/>
    <property type="molecule type" value="Genomic_DNA"/>
</dbReference>
<keyword evidence="1" id="KW-0472">Membrane</keyword>
<proteinExistence type="predicted"/>
<sequence length="171" mass="17307">MPDHRARATVSSRRELLAVATLLAVPVAVVPGSAGDPTLVSLWGLVGTGAVGSPFGVDAYPVWTYFADGPRRFGALPRSIRVWPLATAFHLLATISAGGGVAVGREDRRVTGGLLLLAAIASLWVGVGVAGRFGVGAVSGWLTVLPVGAAATLAVAATAYRGDLRAVVGRG</sequence>
<evidence type="ECO:0000313" key="4">
    <source>
        <dbReference type="Proteomes" id="UP001596118"/>
    </source>
</evidence>
<dbReference type="AlphaFoldDB" id="A0ABD5R437"/>
<keyword evidence="4" id="KW-1185">Reference proteome</keyword>
<dbReference type="InterPro" id="IPR058363">
    <property type="entry name" value="DUF8050"/>
</dbReference>
<comment type="caution">
    <text evidence="3">The sequence shown here is derived from an EMBL/GenBank/DDBJ whole genome shotgun (WGS) entry which is preliminary data.</text>
</comment>
<feature type="transmembrane region" description="Helical" evidence="1">
    <location>
        <begin position="114"/>
        <end position="135"/>
    </location>
</feature>
<gene>
    <name evidence="3" type="ORF">ACFPM1_12925</name>
</gene>